<feature type="region of interest" description="Disordered" evidence="11">
    <location>
        <begin position="71"/>
        <end position="103"/>
    </location>
</feature>
<name>A0A0E9X398_ANGAN</name>
<dbReference type="RefSeq" id="XP_035274494.1">
    <property type="nucleotide sequence ID" value="XM_035418603.1"/>
</dbReference>
<dbReference type="RefSeq" id="XP_035274495.1">
    <property type="nucleotide sequence ID" value="XM_035418604.1"/>
</dbReference>
<evidence type="ECO:0000256" key="1">
    <source>
        <dbReference type="ARBA" id="ARBA00004419"/>
    </source>
</evidence>
<keyword evidence="9" id="KW-0968">Cytoplasmic vesicle</keyword>
<dbReference type="OrthoDB" id="10041339at2759"/>
<dbReference type="InterPro" id="IPR029431">
    <property type="entry name" value="TP53INP"/>
</dbReference>
<keyword evidence="4" id="KW-0072">Autophagy</keyword>
<evidence type="ECO:0000256" key="5">
    <source>
        <dbReference type="ARBA" id="ARBA00023015"/>
    </source>
</evidence>
<evidence type="ECO:0000313" key="12">
    <source>
        <dbReference type="EMBL" id="JAH97212.1"/>
    </source>
</evidence>
<evidence type="ECO:0000256" key="10">
    <source>
        <dbReference type="ARBA" id="ARBA00034306"/>
    </source>
</evidence>
<comment type="subcellular location">
    <subcellularLocation>
        <location evidence="2">Cytoplasm</location>
        <location evidence="2">Cytosol</location>
    </subcellularLocation>
    <subcellularLocation>
        <location evidence="1">Cytoplasmic vesicle</location>
        <location evidence="1">Autophagosome</location>
    </subcellularLocation>
    <subcellularLocation>
        <location evidence="10">Nucleus</location>
        <location evidence="10">Nuclear body</location>
    </subcellularLocation>
</comment>
<feature type="compositionally biased region" description="Acidic residues" evidence="11">
    <location>
        <begin position="79"/>
        <end position="94"/>
    </location>
</feature>
<dbReference type="AlphaFoldDB" id="A0A0E9X398"/>
<accession>A0A0E9X398</accession>
<keyword evidence="7" id="KW-0804">Transcription</keyword>
<dbReference type="OMA" id="GGWVIVN"/>
<dbReference type="GO" id="GO:0000045">
    <property type="term" value="P:autophagosome assembly"/>
    <property type="evidence" value="ECO:0007669"/>
    <property type="project" value="TreeGrafter"/>
</dbReference>
<dbReference type="KEGG" id="aang:118227755"/>
<reference evidence="12" key="2">
    <citation type="journal article" date="2015" name="Fish Shellfish Immunol.">
        <title>Early steps in the European eel (Anguilla anguilla)-Vibrio vulnificus interaction in the gills: Role of the RtxA13 toxin.</title>
        <authorList>
            <person name="Callol A."/>
            <person name="Pajuelo D."/>
            <person name="Ebbesson L."/>
            <person name="Teles M."/>
            <person name="MacKenzie S."/>
            <person name="Amaro C."/>
        </authorList>
    </citation>
    <scope>NUCLEOTIDE SEQUENCE</scope>
</reference>
<evidence type="ECO:0000256" key="3">
    <source>
        <dbReference type="ARBA" id="ARBA00022490"/>
    </source>
</evidence>
<evidence type="ECO:0000256" key="4">
    <source>
        <dbReference type="ARBA" id="ARBA00023006"/>
    </source>
</evidence>
<organism evidence="12">
    <name type="scientific">Anguilla anguilla</name>
    <name type="common">European freshwater eel</name>
    <name type="synonym">Muraena anguilla</name>
    <dbReference type="NCBI Taxonomy" id="7936"/>
    <lineage>
        <taxon>Eukaryota</taxon>
        <taxon>Metazoa</taxon>
        <taxon>Chordata</taxon>
        <taxon>Craniata</taxon>
        <taxon>Vertebrata</taxon>
        <taxon>Euteleostomi</taxon>
        <taxon>Actinopterygii</taxon>
        <taxon>Neopterygii</taxon>
        <taxon>Teleostei</taxon>
        <taxon>Anguilliformes</taxon>
        <taxon>Anguillidae</taxon>
        <taxon>Anguilla</taxon>
    </lineage>
</organism>
<evidence type="ECO:0000256" key="7">
    <source>
        <dbReference type="ARBA" id="ARBA00023163"/>
    </source>
</evidence>
<dbReference type="GO" id="GO:0031410">
    <property type="term" value="C:cytoplasmic vesicle"/>
    <property type="evidence" value="ECO:0007669"/>
    <property type="project" value="UniProtKB-KW"/>
</dbReference>
<dbReference type="EMBL" id="GBXM01011365">
    <property type="protein sequence ID" value="JAH97212.1"/>
    <property type="molecule type" value="Transcribed_RNA"/>
</dbReference>
<evidence type="ECO:0000256" key="2">
    <source>
        <dbReference type="ARBA" id="ARBA00004514"/>
    </source>
</evidence>
<evidence type="ECO:0000256" key="9">
    <source>
        <dbReference type="ARBA" id="ARBA00023329"/>
    </source>
</evidence>
<dbReference type="GO" id="GO:0005776">
    <property type="term" value="C:autophagosome"/>
    <property type="evidence" value="ECO:0007669"/>
    <property type="project" value="UniProtKB-SubCell"/>
</dbReference>
<reference evidence="12" key="1">
    <citation type="submission" date="2014-11" db="EMBL/GenBank/DDBJ databases">
        <authorList>
            <person name="Amaro Gonzalez C."/>
        </authorList>
    </citation>
    <scope>NUCLEOTIDE SEQUENCE</scope>
</reference>
<dbReference type="PANTHER" id="PTHR31671">
    <property type="entry name" value="DIABETES AND OBESITY REGULATED, ISOFORM G"/>
    <property type="match status" value="1"/>
</dbReference>
<dbReference type="Pfam" id="PF14839">
    <property type="entry name" value="DOR"/>
    <property type="match status" value="1"/>
</dbReference>
<evidence type="ECO:0008006" key="13">
    <source>
        <dbReference type="Google" id="ProtNLM"/>
    </source>
</evidence>
<sequence>MIRKVLALLGAGDEDAVNVNDVEDNESCEDLIEFEEGDWVIINVHEGNALAPPEVDPLENLLIEHPSMSVYQLSSQRSEDDDLGSDEEREEDEDSARPVPVGRSIPCRGSILQHADHFRAVQRARVHVERRSLTHTALCRQNLAKTRFCPSVKRYGFYKQPCQRFYNY</sequence>
<keyword evidence="5" id="KW-0805">Transcription regulation</keyword>
<evidence type="ECO:0000256" key="11">
    <source>
        <dbReference type="SAM" id="MobiDB-lite"/>
    </source>
</evidence>
<keyword evidence="3" id="KW-0963">Cytoplasm</keyword>
<dbReference type="GO" id="GO:0005829">
    <property type="term" value="C:cytosol"/>
    <property type="evidence" value="ECO:0007669"/>
    <property type="project" value="UniProtKB-SubCell"/>
</dbReference>
<dbReference type="GO" id="GO:0045893">
    <property type="term" value="P:positive regulation of DNA-templated transcription"/>
    <property type="evidence" value="ECO:0007669"/>
    <property type="project" value="TreeGrafter"/>
</dbReference>
<proteinExistence type="predicted"/>
<evidence type="ECO:0000256" key="8">
    <source>
        <dbReference type="ARBA" id="ARBA00023242"/>
    </source>
</evidence>
<protein>
    <recommendedName>
        <fullName evidence="13">Tumor protein p53-inducible nuclear protein 1</fullName>
    </recommendedName>
</protein>
<evidence type="ECO:0000256" key="6">
    <source>
        <dbReference type="ARBA" id="ARBA00023159"/>
    </source>
</evidence>
<dbReference type="GeneID" id="118227755"/>
<keyword evidence="8" id="KW-0539">Nucleus</keyword>
<dbReference type="GO" id="GO:0016604">
    <property type="term" value="C:nuclear body"/>
    <property type="evidence" value="ECO:0007669"/>
    <property type="project" value="UniProtKB-SubCell"/>
</dbReference>
<keyword evidence="6" id="KW-0010">Activator</keyword>
<dbReference type="PANTHER" id="PTHR31671:SF4">
    <property type="entry name" value="SI:CH211-260E23.9"/>
    <property type="match status" value="1"/>
</dbReference>